<dbReference type="EMBL" id="QUTC01009250">
    <property type="protein sequence ID" value="RHY41701.1"/>
    <property type="molecule type" value="Genomic_DNA"/>
</dbReference>
<evidence type="ECO:0000256" key="1">
    <source>
        <dbReference type="ARBA" id="ARBA00001947"/>
    </source>
</evidence>
<dbReference type="GO" id="GO:0005615">
    <property type="term" value="C:extracellular space"/>
    <property type="evidence" value="ECO:0007669"/>
    <property type="project" value="TreeGrafter"/>
</dbReference>
<sequence length="255" mass="28288">MYQQEAIDTQQCHDKFRDVANASTSMTTAHPFFNCFRSFDEIASFLDRLLLSSRPSNRHLLKVPIASTVQGHPIFGYHWTKPSKGRALLYIQAGIHPREWALDDWDIVFVPVVNVDGYKLTWSAPANRLWRKNARGIDLNRNFGPASYFTATNDTASETYSGPYAMSEPETKGVRFTTSPSCDDEATMSKVGEAVASAMNNAGTFKDMVYLSLNRTPSLTIELRGESGFMASSGSIRRSGDELVEAIGAFAAQLH</sequence>
<comment type="cofactor">
    <cofactor evidence="1">
        <name>Zn(2+)</name>
        <dbReference type="ChEBI" id="CHEBI:29105"/>
    </cofactor>
</comment>
<evidence type="ECO:0000313" key="9">
    <source>
        <dbReference type="EMBL" id="RHY41701.1"/>
    </source>
</evidence>
<evidence type="ECO:0000256" key="6">
    <source>
        <dbReference type="ARBA" id="ARBA00023049"/>
    </source>
</evidence>
<evidence type="ECO:0000256" key="3">
    <source>
        <dbReference type="ARBA" id="ARBA00022670"/>
    </source>
</evidence>
<evidence type="ECO:0000256" key="4">
    <source>
        <dbReference type="ARBA" id="ARBA00022801"/>
    </source>
</evidence>
<reference evidence="9 10" key="1">
    <citation type="submission" date="2018-08" db="EMBL/GenBank/DDBJ databases">
        <title>Aphanomyces genome sequencing and annotation.</title>
        <authorList>
            <person name="Minardi D."/>
            <person name="Oidtmann B."/>
            <person name="Van Der Giezen M."/>
            <person name="Studholme D.J."/>
        </authorList>
    </citation>
    <scope>NUCLEOTIDE SEQUENCE [LARGE SCALE GENOMIC DNA]</scope>
    <source>
        <strain evidence="9 10">SA</strain>
    </source>
</reference>
<feature type="domain" description="Peptidase M14" evidence="8">
    <location>
        <begin position="35"/>
        <end position="254"/>
    </location>
</feature>
<evidence type="ECO:0000259" key="8">
    <source>
        <dbReference type="PROSITE" id="PS52035"/>
    </source>
</evidence>
<dbReference type="PANTHER" id="PTHR11705">
    <property type="entry name" value="PROTEASE FAMILY M14 CARBOXYPEPTIDASE A,B"/>
    <property type="match status" value="1"/>
</dbReference>
<dbReference type="AlphaFoldDB" id="A0A397C8P6"/>
<proteinExistence type="inferred from homology"/>
<evidence type="ECO:0000313" key="10">
    <source>
        <dbReference type="Proteomes" id="UP000265716"/>
    </source>
</evidence>
<keyword evidence="6" id="KW-0482">Metalloprotease</keyword>
<dbReference type="PANTHER" id="PTHR11705:SF143">
    <property type="entry name" value="SLL0236 PROTEIN"/>
    <property type="match status" value="1"/>
</dbReference>
<feature type="active site" description="Proton donor/acceptor" evidence="7">
    <location>
        <position position="222"/>
    </location>
</feature>
<dbReference type="SUPFAM" id="SSF53187">
    <property type="entry name" value="Zn-dependent exopeptidases"/>
    <property type="match status" value="1"/>
</dbReference>
<dbReference type="InterPro" id="IPR000834">
    <property type="entry name" value="Peptidase_M14"/>
</dbReference>
<dbReference type="Pfam" id="PF00246">
    <property type="entry name" value="Peptidase_M14"/>
    <property type="match status" value="1"/>
</dbReference>
<dbReference type="GO" id="GO:0004181">
    <property type="term" value="F:metallocarboxypeptidase activity"/>
    <property type="evidence" value="ECO:0007669"/>
    <property type="project" value="InterPro"/>
</dbReference>
<organism evidence="9 10">
    <name type="scientific">Aphanomyces astaci</name>
    <name type="common">Crayfish plague agent</name>
    <dbReference type="NCBI Taxonomy" id="112090"/>
    <lineage>
        <taxon>Eukaryota</taxon>
        <taxon>Sar</taxon>
        <taxon>Stramenopiles</taxon>
        <taxon>Oomycota</taxon>
        <taxon>Saprolegniomycetes</taxon>
        <taxon>Saprolegniales</taxon>
        <taxon>Verrucalvaceae</taxon>
        <taxon>Aphanomyces</taxon>
    </lineage>
</organism>
<protein>
    <recommendedName>
        <fullName evidence="8">Peptidase M14 domain-containing protein</fullName>
    </recommendedName>
</protein>
<dbReference type="SMART" id="SM00631">
    <property type="entry name" value="Zn_pept"/>
    <property type="match status" value="1"/>
</dbReference>
<dbReference type="Gene3D" id="3.40.630.10">
    <property type="entry name" value="Zn peptidases"/>
    <property type="match status" value="1"/>
</dbReference>
<dbReference type="GO" id="GO:0008270">
    <property type="term" value="F:zinc ion binding"/>
    <property type="evidence" value="ECO:0007669"/>
    <property type="project" value="InterPro"/>
</dbReference>
<dbReference type="GO" id="GO:0006508">
    <property type="term" value="P:proteolysis"/>
    <property type="evidence" value="ECO:0007669"/>
    <property type="project" value="UniProtKB-KW"/>
</dbReference>
<comment type="similarity">
    <text evidence="2 7">Belongs to the peptidase M14 family.</text>
</comment>
<name>A0A397C8P6_APHAT</name>
<keyword evidence="4" id="KW-0378">Hydrolase</keyword>
<keyword evidence="5" id="KW-0862">Zinc</keyword>
<dbReference type="PROSITE" id="PS52035">
    <property type="entry name" value="PEPTIDASE_M14"/>
    <property type="match status" value="1"/>
</dbReference>
<gene>
    <name evidence="9" type="ORF">DYB38_009286</name>
</gene>
<dbReference type="VEuPathDB" id="FungiDB:H257_13112"/>
<evidence type="ECO:0000256" key="5">
    <source>
        <dbReference type="ARBA" id="ARBA00022833"/>
    </source>
</evidence>
<keyword evidence="3" id="KW-0645">Protease</keyword>
<accession>A0A397C8P6</accession>
<evidence type="ECO:0000256" key="2">
    <source>
        <dbReference type="ARBA" id="ARBA00005988"/>
    </source>
</evidence>
<dbReference type="Proteomes" id="UP000265716">
    <property type="component" value="Unassembled WGS sequence"/>
</dbReference>
<comment type="caution">
    <text evidence="9">The sequence shown here is derived from an EMBL/GenBank/DDBJ whole genome shotgun (WGS) entry which is preliminary data.</text>
</comment>
<evidence type="ECO:0000256" key="7">
    <source>
        <dbReference type="PROSITE-ProRule" id="PRU01379"/>
    </source>
</evidence>